<evidence type="ECO:0008006" key="4">
    <source>
        <dbReference type="Google" id="ProtNLM"/>
    </source>
</evidence>
<evidence type="ECO:0000256" key="1">
    <source>
        <dbReference type="SAM" id="MobiDB-lite"/>
    </source>
</evidence>
<gene>
    <name evidence="2" type="ORF">ACFPQB_20295</name>
</gene>
<evidence type="ECO:0000313" key="2">
    <source>
        <dbReference type="EMBL" id="MFC5731262.1"/>
    </source>
</evidence>
<feature type="non-terminal residue" evidence="2">
    <location>
        <position position="763"/>
    </location>
</feature>
<evidence type="ECO:0000313" key="3">
    <source>
        <dbReference type="Proteomes" id="UP001596072"/>
    </source>
</evidence>
<proteinExistence type="predicted"/>
<organism evidence="2 3">
    <name type="scientific">Nocardioides vastitatis</name>
    <dbReference type="NCBI Taxonomy" id="2568655"/>
    <lineage>
        <taxon>Bacteria</taxon>
        <taxon>Bacillati</taxon>
        <taxon>Actinomycetota</taxon>
        <taxon>Actinomycetes</taxon>
        <taxon>Propionibacteriales</taxon>
        <taxon>Nocardioidaceae</taxon>
        <taxon>Nocardioides</taxon>
    </lineage>
</organism>
<sequence length="763" mass="81220">MTRMPAPPSRTTAAARSLLRRWTIIVISLLVAVTGLGAVAGPASAATVYEIKGEWVSPPASISRGNPVVAEWRINVNDDQPAPSNDPVENVTATFTVAKAFFEDIPDMCKTTGVTPPSSISEDGMTLTCNFGTVVQGTAIILQTPVVANGVTGEEVVIDGTSPSGEKVTLPPIPIRNPFAMDMQWGGTTSYEAWNDVDNPQYVDVDLEWSLRLGDGSDPGPNSITQRLTLTDSNGRPVTVGTHPNVGQEDNQGVQGCTEFDMWNADGHPWSHVPGHPQSTNFVDSCTLTPVTGMPGVFDLTLTGINYDLLNVPRLDSANKPLPTDWDYVASGMVWFRVATSQAGSLSLQASAPTYRAPTGQTSTDLAGNNASSKVYTLPGGFSSAFIRWYTGNGGTPWDDTYRVAAGTTVATVTTNWLSGNDNPAPTAQYGVCQAFDTQYVDFDPTRPIRYWYHDAESKGFEFTEADRPGVVEYYTGGVGDPDTFNCGTGTWSAALPTDPTTVTAVRWSYPASAVDAVNARGFQFWVPTKIQDNVAPGQDVWMFGSYQRNGTWTTPSTSPGLTPTPSYRYPNTNGRRDVLVVVTAIPAIKKSSPRSTVTPGVPAEFTLTYSANGAGAIPATVDGYVIRDVLPLGMTYQPGSADPAPVVSTDGAGREVLTWTLNDVATNVQHPLTYQAVADPSIPPGTQLTNTAVSSLGQEESAPASKTVTTSTNGYTIISKTADTPYIPNLTGDGDGEGSWTVTMRSFDPLPQAYTDVIDILP</sequence>
<dbReference type="EMBL" id="JBHSNS010000014">
    <property type="protein sequence ID" value="MFC5731262.1"/>
    <property type="molecule type" value="Genomic_DNA"/>
</dbReference>
<name>A0ABW0ZL92_9ACTN</name>
<protein>
    <recommendedName>
        <fullName evidence="4">DUF11 domain-containing protein</fullName>
    </recommendedName>
</protein>
<reference evidence="3" key="1">
    <citation type="journal article" date="2019" name="Int. J. Syst. Evol. Microbiol.">
        <title>The Global Catalogue of Microorganisms (GCM) 10K type strain sequencing project: providing services to taxonomists for standard genome sequencing and annotation.</title>
        <authorList>
            <consortium name="The Broad Institute Genomics Platform"/>
            <consortium name="The Broad Institute Genome Sequencing Center for Infectious Disease"/>
            <person name="Wu L."/>
            <person name="Ma J."/>
        </authorList>
    </citation>
    <scope>NUCLEOTIDE SEQUENCE [LARGE SCALE GENOMIC DNA]</scope>
    <source>
        <strain evidence="3">YIM 94188</strain>
    </source>
</reference>
<comment type="caution">
    <text evidence="2">The sequence shown here is derived from an EMBL/GenBank/DDBJ whole genome shotgun (WGS) entry which is preliminary data.</text>
</comment>
<dbReference type="RefSeq" id="WP_378527750.1">
    <property type="nucleotide sequence ID" value="NZ_JBHSNS010000014.1"/>
</dbReference>
<keyword evidence="3" id="KW-1185">Reference proteome</keyword>
<dbReference type="Proteomes" id="UP001596072">
    <property type="component" value="Unassembled WGS sequence"/>
</dbReference>
<accession>A0ABW0ZL92</accession>
<feature type="region of interest" description="Disordered" evidence="1">
    <location>
        <begin position="232"/>
        <end position="252"/>
    </location>
</feature>